<dbReference type="SUPFAM" id="SSF51735">
    <property type="entry name" value="NAD(P)-binding Rossmann-fold domains"/>
    <property type="match status" value="1"/>
</dbReference>
<dbReference type="Pfam" id="PF02894">
    <property type="entry name" value="GFO_IDH_MocA_C"/>
    <property type="match status" value="1"/>
</dbReference>
<protein>
    <submittedName>
        <fullName evidence="2">Dehydrogenase</fullName>
    </submittedName>
</protein>
<dbReference type="GO" id="GO:0000166">
    <property type="term" value="F:nucleotide binding"/>
    <property type="evidence" value="ECO:0007669"/>
    <property type="project" value="InterPro"/>
</dbReference>
<evidence type="ECO:0000313" key="3">
    <source>
        <dbReference type="Proteomes" id="UP001055091"/>
    </source>
</evidence>
<dbReference type="PANTHER" id="PTHR43249:SF1">
    <property type="entry name" value="D-GLUCOSIDE 3-DEHYDROGENASE"/>
    <property type="match status" value="1"/>
</dbReference>
<comment type="caution">
    <text evidence="2">The sequence shown here is derived from an EMBL/GenBank/DDBJ whole genome shotgun (WGS) entry which is preliminary data.</text>
</comment>
<dbReference type="InterPro" id="IPR004104">
    <property type="entry name" value="Gfo/Idh/MocA-like_OxRdtase_C"/>
</dbReference>
<dbReference type="InterPro" id="IPR036291">
    <property type="entry name" value="NAD(P)-bd_dom_sf"/>
</dbReference>
<accession>A0A413LVI9</accession>
<evidence type="ECO:0000313" key="2">
    <source>
        <dbReference type="EMBL" id="GKG98806.1"/>
    </source>
</evidence>
<dbReference type="RefSeq" id="WP_006774164.1">
    <property type="nucleotide sequence ID" value="NZ_BQNJ01000001.1"/>
</dbReference>
<name>A0A413LVI9_9FIRM</name>
<dbReference type="SUPFAM" id="SSF55347">
    <property type="entry name" value="Glyceraldehyde-3-phosphate dehydrogenase-like, C-terminal domain"/>
    <property type="match status" value="1"/>
</dbReference>
<dbReference type="Pfam" id="PF01408">
    <property type="entry name" value="GFO_IDH_MocA"/>
    <property type="match status" value="1"/>
</dbReference>
<sequence length="350" mass="38908">MSILRVAVIGAGQVARTSHINHYKSLPDVEICAVCDVNQNAAKMAADEFHIPSWYTDAETMLKEIRPDAVSICVPNKFHCDMTCLCLEYGCHVLCEKPPAVTLKEAERMRDTARRCSRILTFGFHFRHAETIAFLKKKVEAGEMGTLYAGDVTWLRRRGIPGWGSFTNLEIQGGGPLIDIGAHMLDLAVYLLDYPEVSYVCASSSDRIGKQGGTGFLGSWDGARFGVEDSLFGFIHFSNGGSLTVRTSFTINIAEKEERNVRLYGDKRGISVFPFEIYGDEDGHQVNSVYPFEETKDWHYDCIRNFVESCMGRADILVTPDQAVYVQKLITGLYQSAGTGRPVIYGNGNL</sequence>
<dbReference type="Gene3D" id="3.30.360.10">
    <property type="entry name" value="Dihydrodipicolinate Reductase, domain 2"/>
    <property type="match status" value="1"/>
</dbReference>
<reference evidence="2" key="1">
    <citation type="submission" date="2022-01" db="EMBL/GenBank/DDBJ databases">
        <title>Novel bile acid biosynthetic pathways are enriched in the microbiome of centenarians.</title>
        <authorList>
            <person name="Sato Y."/>
            <person name="Atarashi K."/>
            <person name="Plichta R.D."/>
            <person name="Arai Y."/>
            <person name="Sasajima S."/>
            <person name="Kearney M.S."/>
            <person name="Suda W."/>
            <person name="Takeshita K."/>
            <person name="Sasaki T."/>
            <person name="Okamoto S."/>
            <person name="Skelly N.A."/>
            <person name="Okamura Y."/>
            <person name="Vlamakis H."/>
            <person name="Li Y."/>
            <person name="Tanoue T."/>
            <person name="Takei H."/>
            <person name="Nittono H."/>
            <person name="Narushima S."/>
            <person name="Irie J."/>
            <person name="Itoh H."/>
            <person name="Moriya K."/>
            <person name="Sugiura Y."/>
            <person name="Suematsu M."/>
            <person name="Moritoki N."/>
            <person name="Shibata S."/>
            <person name="Littman R.D."/>
            <person name="Fischbach A.M."/>
            <person name="Uwamino Y."/>
            <person name="Inoue T."/>
            <person name="Honda A."/>
            <person name="Hattori M."/>
            <person name="Murai T."/>
            <person name="Xavier J.R."/>
            <person name="Hirose N."/>
            <person name="Honda K."/>
        </authorList>
    </citation>
    <scope>NUCLEOTIDE SEQUENCE</scope>
    <source>
        <strain evidence="2">CE91-St55</strain>
    </source>
</reference>
<comment type="similarity">
    <text evidence="1">Belongs to the Gfo/Idh/MocA family.</text>
</comment>
<proteinExistence type="inferred from homology"/>
<dbReference type="GeneID" id="93147374"/>
<dbReference type="Proteomes" id="UP001055091">
    <property type="component" value="Unassembled WGS sequence"/>
</dbReference>
<dbReference type="EMBL" id="BQNJ01000001">
    <property type="protein sequence ID" value="GKG98806.1"/>
    <property type="molecule type" value="Genomic_DNA"/>
</dbReference>
<evidence type="ECO:0000256" key="1">
    <source>
        <dbReference type="ARBA" id="ARBA00010928"/>
    </source>
</evidence>
<gene>
    <name evidence="2" type="ORF">CE91St55_07880</name>
</gene>
<dbReference type="PANTHER" id="PTHR43249">
    <property type="entry name" value="UDP-N-ACETYL-2-AMINO-2-DEOXY-D-GLUCURONATE OXIDASE"/>
    <property type="match status" value="1"/>
</dbReference>
<organism evidence="2 3">
    <name type="scientific">Hungatella hathewayi</name>
    <dbReference type="NCBI Taxonomy" id="154046"/>
    <lineage>
        <taxon>Bacteria</taxon>
        <taxon>Bacillati</taxon>
        <taxon>Bacillota</taxon>
        <taxon>Clostridia</taxon>
        <taxon>Lachnospirales</taxon>
        <taxon>Lachnospiraceae</taxon>
        <taxon>Hungatella</taxon>
    </lineage>
</organism>
<dbReference type="InterPro" id="IPR000683">
    <property type="entry name" value="Gfo/Idh/MocA-like_OxRdtase_N"/>
</dbReference>
<dbReference type="Gene3D" id="3.40.50.720">
    <property type="entry name" value="NAD(P)-binding Rossmann-like Domain"/>
    <property type="match status" value="1"/>
</dbReference>
<dbReference type="InterPro" id="IPR052515">
    <property type="entry name" value="Gfo/Idh/MocA_Oxidoreductase"/>
</dbReference>
<dbReference type="AlphaFoldDB" id="A0A413LVI9"/>